<comment type="caution">
    <text evidence="1">The sequence shown here is derived from an EMBL/GenBank/DDBJ whole genome shotgun (WGS) entry which is preliminary data.</text>
</comment>
<sequence>MVFSEVLLILCLFHKCSAEIEAPVAITNSGNVAGTRIEIGGKKVDAFLGIPYAEPPVGELRFQKPRPIKPWNGTYQATQKPTPCRQLLLPVFAGITLNYSSASEDCLYLNVWRPASACQTPQSCEENLPVVVFFDGNVFQWADSSLFLNDPANFVALTDVVFVTFNYRVSIFGFLSLEGSEIPGNMGLWDQNLVLKWVQANVRNFGGDPNKVTLSGQSAGAASVGLQAISPHSKGLFKRIVIQSGSPLSLVIGLFFRGVGKFTTITGALGCYDLSKTLDEQKKQILSCLQKMEASSIVDTVQRVDFIKQMFSPIDGDDFLPARVLSVDAYNNLGTTEILLGTVKNEGPVFLSHLKLAFPRFKDLILAEYRLVAILVMAQMLDIPVWQSRRIATAYFGGPDDKRKTPEEVETIFAEMFGDVTFYCPSQIMADILAQQQGVSVYRYVFVHRPSYSLWPESFGVAHSDDLPFTTGSLVFVNDTTRHTAPLGPMGKEALSSARYTADEKSFMEEIVTAWGTFYTDGKPKVPLTGGKWPRYTFDEPWVIYLQPNNYTTIVEPKRKICEVWKPVLLRERSLLPLLCAAFVLACITSQQSFAHGAETCNAVVRTEKGLIRGKCLTISGKSVEAYLGIPYAAPPVGSLRFSRPEPAIRWRGILNATQMPKPCWQLPLRFLPNLTIDYTHMASEDCLYLNVWKPASPCSSQNGACPRKRPVVVFIHGGAFQWGDSSLFVYNPANFVALADVVFVSFNYRVGIFGFLDSKAAGIQGNIGLWDQNLVLKWIRRNIDRFGGDPDEVTLVGQSAGGISAALHSLSPYSRGLFKRLVLQSGTPFSLILGIAFGGKAKIILTALAMNCYDKHKKLEDQAKAIASCLRKMEATTIFEKLDSLDMIQQMFPPSEKDAFIPGKVLSADTWKHLATKEILLGSVADEGTVFYRLLKESVPIFSKLLISDSRTLVSFLMSEMFNIDTVDSEGLVKGYFGDTAGEPSEEQLAATISKMIGDAVFTCPTVFFGQIAAEQGINTYRYLFDYRPTHSLWPKWMGVAHAD</sequence>
<evidence type="ECO:0000313" key="1">
    <source>
        <dbReference type="EMBL" id="KAH7946342.1"/>
    </source>
</evidence>
<organism evidence="1 2">
    <name type="scientific">Dermacentor silvarum</name>
    <name type="common">Tick</name>
    <dbReference type="NCBI Taxonomy" id="543639"/>
    <lineage>
        <taxon>Eukaryota</taxon>
        <taxon>Metazoa</taxon>
        <taxon>Ecdysozoa</taxon>
        <taxon>Arthropoda</taxon>
        <taxon>Chelicerata</taxon>
        <taxon>Arachnida</taxon>
        <taxon>Acari</taxon>
        <taxon>Parasitiformes</taxon>
        <taxon>Ixodida</taxon>
        <taxon>Ixodoidea</taxon>
        <taxon>Ixodidae</taxon>
        <taxon>Rhipicephalinae</taxon>
        <taxon>Dermacentor</taxon>
    </lineage>
</organism>
<proteinExistence type="predicted"/>
<reference evidence="1" key="1">
    <citation type="submission" date="2020-05" db="EMBL/GenBank/DDBJ databases">
        <title>Large-scale comparative analyses of tick genomes elucidate their genetic diversity and vector capacities.</title>
        <authorList>
            <person name="Jia N."/>
            <person name="Wang J."/>
            <person name="Shi W."/>
            <person name="Du L."/>
            <person name="Sun Y."/>
            <person name="Zhan W."/>
            <person name="Jiang J."/>
            <person name="Wang Q."/>
            <person name="Zhang B."/>
            <person name="Ji P."/>
            <person name="Sakyi L.B."/>
            <person name="Cui X."/>
            <person name="Yuan T."/>
            <person name="Jiang B."/>
            <person name="Yang W."/>
            <person name="Lam T.T.-Y."/>
            <person name="Chang Q."/>
            <person name="Ding S."/>
            <person name="Wang X."/>
            <person name="Zhu J."/>
            <person name="Ruan X."/>
            <person name="Zhao L."/>
            <person name="Wei J."/>
            <person name="Que T."/>
            <person name="Du C."/>
            <person name="Cheng J."/>
            <person name="Dai P."/>
            <person name="Han X."/>
            <person name="Huang E."/>
            <person name="Gao Y."/>
            <person name="Liu J."/>
            <person name="Shao H."/>
            <person name="Ye R."/>
            <person name="Li L."/>
            <person name="Wei W."/>
            <person name="Wang X."/>
            <person name="Wang C."/>
            <person name="Yang T."/>
            <person name="Huo Q."/>
            <person name="Li W."/>
            <person name="Guo W."/>
            <person name="Chen H."/>
            <person name="Zhou L."/>
            <person name="Ni X."/>
            <person name="Tian J."/>
            <person name="Zhou Y."/>
            <person name="Sheng Y."/>
            <person name="Liu T."/>
            <person name="Pan Y."/>
            <person name="Xia L."/>
            <person name="Li J."/>
            <person name="Zhao F."/>
            <person name="Cao W."/>
        </authorList>
    </citation>
    <scope>NUCLEOTIDE SEQUENCE</scope>
    <source>
        <strain evidence="1">Dsil-2018</strain>
    </source>
</reference>
<protein>
    <submittedName>
        <fullName evidence="1">Uncharacterized protein</fullName>
    </submittedName>
</protein>
<dbReference type="Proteomes" id="UP000821865">
    <property type="component" value="Chromosome 6"/>
</dbReference>
<dbReference type="EMBL" id="CM023475">
    <property type="protein sequence ID" value="KAH7946342.1"/>
    <property type="molecule type" value="Genomic_DNA"/>
</dbReference>
<keyword evidence="2" id="KW-1185">Reference proteome</keyword>
<evidence type="ECO:0000313" key="2">
    <source>
        <dbReference type="Proteomes" id="UP000821865"/>
    </source>
</evidence>
<name>A0ACB8CN72_DERSI</name>
<gene>
    <name evidence="1" type="ORF">HPB49_023403</name>
</gene>
<accession>A0ACB8CN72</accession>